<dbReference type="InterPro" id="IPR036887">
    <property type="entry name" value="HTH_APSES_sf"/>
</dbReference>
<dbReference type="STRING" id="486041.B0DAD9"/>
<dbReference type="RefSeq" id="XP_001880959.1">
    <property type="nucleotide sequence ID" value="XM_001880924.1"/>
</dbReference>
<dbReference type="PANTHER" id="PTHR38044">
    <property type="entry name" value="BOUQUET FORMATION PROTEIN 4"/>
    <property type="match status" value="1"/>
</dbReference>
<protein>
    <submittedName>
        <fullName evidence="4">Predicted protein</fullName>
    </submittedName>
</protein>
<proteinExistence type="predicted"/>
<feature type="compositionally biased region" description="Low complexity" evidence="1">
    <location>
        <begin position="186"/>
        <end position="200"/>
    </location>
</feature>
<dbReference type="OrthoDB" id="5346159at2759"/>
<dbReference type="InterPro" id="IPR037548">
    <property type="entry name" value="Bqt4"/>
</dbReference>
<dbReference type="SUPFAM" id="SSF54616">
    <property type="entry name" value="DNA-binding domain of Mlu1-box binding protein MBP1"/>
    <property type="match status" value="1"/>
</dbReference>
<keyword evidence="5" id="KW-1185">Reference proteome</keyword>
<name>B0DAD9_LACBS</name>
<evidence type="ECO:0000256" key="2">
    <source>
        <dbReference type="SAM" id="Phobius"/>
    </source>
</evidence>
<evidence type="ECO:0000313" key="5">
    <source>
        <dbReference type="Proteomes" id="UP000001194"/>
    </source>
</evidence>
<dbReference type="PROSITE" id="PS51299">
    <property type="entry name" value="HTH_APSES"/>
    <property type="match status" value="1"/>
</dbReference>
<evidence type="ECO:0000259" key="3">
    <source>
        <dbReference type="PROSITE" id="PS51299"/>
    </source>
</evidence>
<dbReference type="HOGENOM" id="CLU_685207_0_0_1"/>
<feature type="region of interest" description="Disordered" evidence="1">
    <location>
        <begin position="327"/>
        <end position="368"/>
    </location>
</feature>
<feature type="domain" description="HTH APSES-type" evidence="3">
    <location>
        <begin position="54"/>
        <end position="170"/>
    </location>
</feature>
<gene>
    <name evidence="4" type="ORF">LACBIDRAFT_297262</name>
</gene>
<evidence type="ECO:0000313" key="4">
    <source>
        <dbReference type="EMBL" id="EDR08734.1"/>
    </source>
</evidence>
<dbReference type="PANTHER" id="PTHR38044:SF1">
    <property type="entry name" value="BOUQUET FORMATION PROTEIN 4"/>
    <property type="match status" value="1"/>
</dbReference>
<feature type="transmembrane region" description="Helical" evidence="2">
    <location>
        <begin position="402"/>
        <end position="420"/>
    </location>
</feature>
<dbReference type="KEGG" id="lbc:LACBIDRAFT_297262"/>
<evidence type="ECO:0000256" key="1">
    <source>
        <dbReference type="SAM" id="MobiDB-lite"/>
    </source>
</evidence>
<feature type="region of interest" description="Disordered" evidence="1">
    <location>
        <begin position="186"/>
        <end position="312"/>
    </location>
</feature>
<keyword evidence="2" id="KW-0812">Transmembrane</keyword>
<dbReference type="InterPro" id="IPR003163">
    <property type="entry name" value="Tscrpt_reg_HTH_APSES-type"/>
</dbReference>
<dbReference type="GO" id="GO:0044820">
    <property type="term" value="P:mitotic telomere tethering at nuclear periphery"/>
    <property type="evidence" value="ECO:0007669"/>
    <property type="project" value="TreeGrafter"/>
</dbReference>
<keyword evidence="2" id="KW-1133">Transmembrane helix</keyword>
<dbReference type="GO" id="GO:0003677">
    <property type="term" value="F:DNA binding"/>
    <property type="evidence" value="ECO:0007669"/>
    <property type="project" value="InterPro"/>
</dbReference>
<dbReference type="EMBL" id="DS547101">
    <property type="protein sequence ID" value="EDR08734.1"/>
    <property type="molecule type" value="Genomic_DNA"/>
</dbReference>
<dbReference type="InParanoid" id="B0DAD9"/>
<reference evidence="4 5" key="1">
    <citation type="journal article" date="2008" name="Nature">
        <title>The genome of Laccaria bicolor provides insights into mycorrhizal symbiosis.</title>
        <authorList>
            <person name="Martin F."/>
            <person name="Aerts A."/>
            <person name="Ahren D."/>
            <person name="Brun A."/>
            <person name="Danchin E.G.J."/>
            <person name="Duchaussoy F."/>
            <person name="Gibon J."/>
            <person name="Kohler A."/>
            <person name="Lindquist E."/>
            <person name="Pereda V."/>
            <person name="Salamov A."/>
            <person name="Shapiro H.J."/>
            <person name="Wuyts J."/>
            <person name="Blaudez D."/>
            <person name="Buee M."/>
            <person name="Brokstein P."/>
            <person name="Canbaeck B."/>
            <person name="Cohen D."/>
            <person name="Courty P.E."/>
            <person name="Coutinho P.M."/>
            <person name="Delaruelle C."/>
            <person name="Detter J.C."/>
            <person name="Deveau A."/>
            <person name="DiFazio S."/>
            <person name="Duplessis S."/>
            <person name="Fraissinet-Tachet L."/>
            <person name="Lucic E."/>
            <person name="Frey-Klett P."/>
            <person name="Fourrey C."/>
            <person name="Feussner I."/>
            <person name="Gay G."/>
            <person name="Grimwood J."/>
            <person name="Hoegger P.J."/>
            <person name="Jain P."/>
            <person name="Kilaru S."/>
            <person name="Labbe J."/>
            <person name="Lin Y.C."/>
            <person name="Legue V."/>
            <person name="Le Tacon F."/>
            <person name="Marmeisse R."/>
            <person name="Melayah D."/>
            <person name="Montanini B."/>
            <person name="Muratet M."/>
            <person name="Nehls U."/>
            <person name="Niculita-Hirzel H."/>
            <person name="Oudot-Le Secq M.P."/>
            <person name="Peter M."/>
            <person name="Quesneville H."/>
            <person name="Rajashekar B."/>
            <person name="Reich M."/>
            <person name="Rouhier N."/>
            <person name="Schmutz J."/>
            <person name="Yin T."/>
            <person name="Chalot M."/>
            <person name="Henrissat B."/>
            <person name="Kuees U."/>
            <person name="Lucas S."/>
            <person name="Van de Peer Y."/>
            <person name="Podila G.K."/>
            <person name="Polle A."/>
            <person name="Pukkila P.J."/>
            <person name="Richardson P.M."/>
            <person name="Rouze P."/>
            <person name="Sanders I.R."/>
            <person name="Stajich J.E."/>
            <person name="Tunlid A."/>
            <person name="Tuskan G."/>
            <person name="Grigoriev I.V."/>
        </authorList>
    </citation>
    <scope>NUCLEOTIDE SEQUENCE [LARGE SCALE GENOMIC DNA]</scope>
    <source>
        <strain evidence="5">S238N-H82 / ATCC MYA-4686</strain>
    </source>
</reference>
<dbReference type="Proteomes" id="UP000001194">
    <property type="component" value="Unassembled WGS sequence"/>
</dbReference>
<keyword evidence="2" id="KW-0472">Membrane</keyword>
<feature type="compositionally biased region" description="Acidic residues" evidence="1">
    <location>
        <begin position="339"/>
        <end position="355"/>
    </location>
</feature>
<dbReference type="GO" id="GO:0070197">
    <property type="term" value="P:meiotic attachment of telomere to nuclear envelope"/>
    <property type="evidence" value="ECO:0007669"/>
    <property type="project" value="InterPro"/>
</dbReference>
<dbReference type="AlphaFoldDB" id="B0DAD9"/>
<dbReference type="GeneID" id="6076394"/>
<organism evidence="5">
    <name type="scientific">Laccaria bicolor (strain S238N-H82 / ATCC MYA-4686)</name>
    <name type="common">Bicoloured deceiver</name>
    <name type="synonym">Laccaria laccata var. bicolor</name>
    <dbReference type="NCBI Taxonomy" id="486041"/>
    <lineage>
        <taxon>Eukaryota</taxon>
        <taxon>Fungi</taxon>
        <taxon>Dikarya</taxon>
        <taxon>Basidiomycota</taxon>
        <taxon>Agaricomycotina</taxon>
        <taxon>Agaricomycetes</taxon>
        <taxon>Agaricomycetidae</taxon>
        <taxon>Agaricales</taxon>
        <taxon>Agaricineae</taxon>
        <taxon>Hydnangiaceae</taxon>
        <taxon>Laccaria</taxon>
    </lineage>
</organism>
<sequence>MIMTRPPLPFSHANPHVRQIKPDQLPPVKYQILNCQGKDILVGRMKIETPTVTLLNSAISPAAAHRSASQESGHAFILRRFDTGAISLTTMFRAAFPNAPEHDEKAEVQWVKDNYDLSGNNGSSKDNHITRLAGVWVSPSVALELSHAYKIDDIISSVVEAAPDPKGNYRRSGKAAAAAAAAASTVSAAPSPPSNAGSALPPLPMQSATKSLPTPSPSSPGPNLLKRRKDSSPAPTPPVTSPEASKPLPRRSARTKSPAPRSAAQMAPLTSLLNQTPKAGRSSPKKQDELVVTPGGSEETVVEDVAGSDLHEEDVLEQQKLIADLKAQRDAKKLAEQQQQEEDESMESGDSDEVDGPSKLKRAREEDEPAFKFEFKEPEVVERPVATNSRVRRFTLEPRTKSFAWGLAAFAVGMGAVSFLPNFF</sequence>
<dbReference type="GO" id="GO:1990862">
    <property type="term" value="C:nuclear membrane complex Bqt3-Bqt4"/>
    <property type="evidence" value="ECO:0007669"/>
    <property type="project" value="InterPro"/>
</dbReference>
<accession>B0DAD9</accession>